<keyword evidence="1" id="KW-0966">Cell projection</keyword>
<accession>A0A084J8R2</accession>
<evidence type="ECO:0000313" key="1">
    <source>
        <dbReference type="EMBL" id="KEZ85346.1"/>
    </source>
</evidence>
<organism evidence="1 2">
    <name type="scientific">Clostridium sulfidigenes</name>
    <dbReference type="NCBI Taxonomy" id="318464"/>
    <lineage>
        <taxon>Bacteria</taxon>
        <taxon>Bacillati</taxon>
        <taxon>Bacillota</taxon>
        <taxon>Clostridia</taxon>
        <taxon>Eubacteriales</taxon>
        <taxon>Clostridiaceae</taxon>
        <taxon>Clostridium</taxon>
    </lineage>
</organism>
<dbReference type="NCBIfam" id="NF038110">
    <property type="entry name" value="Lys_methyl_FliB"/>
    <property type="match status" value="1"/>
</dbReference>
<sequence length="385" mass="45476">MKIRVPKYLNKFKCIADKCEDTCCAGWEIVIDEETYDYYENLSGSFGERLRNEMVNDGEDNIFVLKNGNCAFLNENKLCDIYNELGEDSLCYTCKKYPRYMEEFGNLREIGISLSCPEAARIILGDSNKVEFELSENDEFITSYNDIDAMLFIELMQCRNIFFNILQNRSIDLNIRAAIILDFAKEVQDKIDEDDLTSLKTIKERYMDKNFINKTSSDLDKNINNKEQWYNDMEEYFHVFKSLKHINNNDPLGLDKVLSYIKSSTENKDIYLDKYKEFKNFYKDNMYKFENILVYFVFRYFMKAVFDYDVAAKMKTAVVSYLVIKQLCVVRWIESGELSDEDMVDISHTYSKDIEHLEENIDTLAEIFKTNPVFKEDRIINILIN</sequence>
<dbReference type="EMBL" id="JPMD01000038">
    <property type="protein sequence ID" value="KEZ85346.1"/>
    <property type="molecule type" value="Genomic_DNA"/>
</dbReference>
<keyword evidence="1" id="KW-0969">Cilium</keyword>
<name>A0A084J8R2_9CLOT</name>
<dbReference type="eggNOG" id="COG0727">
    <property type="taxonomic scope" value="Bacteria"/>
</dbReference>
<protein>
    <submittedName>
        <fullName evidence="1">Flagellar protein FliB</fullName>
    </submittedName>
</protein>
<dbReference type="RefSeq" id="WP_035134834.1">
    <property type="nucleotide sequence ID" value="NZ_JPMD01000038.1"/>
</dbReference>
<reference evidence="1 2" key="1">
    <citation type="submission" date="2014-07" db="EMBL/GenBank/DDBJ databases">
        <title>Draft genome of Clostridium sulfidigenes 113A isolated from sediments associated with methane hydrate from Krishna Godavari basin.</title>
        <authorList>
            <person name="Honkalas V.S."/>
            <person name="Dabir A.P."/>
            <person name="Arora P."/>
            <person name="Dhakephalkar P.K."/>
        </authorList>
    </citation>
    <scope>NUCLEOTIDE SEQUENCE [LARGE SCALE GENOMIC DNA]</scope>
    <source>
        <strain evidence="1 2">113A</strain>
    </source>
</reference>
<evidence type="ECO:0000313" key="2">
    <source>
        <dbReference type="Proteomes" id="UP000028542"/>
    </source>
</evidence>
<dbReference type="Proteomes" id="UP000028542">
    <property type="component" value="Unassembled WGS sequence"/>
</dbReference>
<keyword evidence="1" id="KW-0282">Flagellum</keyword>
<dbReference type="STRING" id="318464.IO99_15650"/>
<keyword evidence="2" id="KW-1185">Reference proteome</keyword>
<dbReference type="AlphaFoldDB" id="A0A084J8R2"/>
<proteinExistence type="predicted"/>
<gene>
    <name evidence="1" type="ORF">IO99_15650</name>
</gene>
<comment type="caution">
    <text evidence="1">The sequence shown here is derived from an EMBL/GenBank/DDBJ whole genome shotgun (WGS) entry which is preliminary data.</text>
</comment>